<accession>A0ACC0IWD9</accession>
<protein>
    <submittedName>
        <fullName evidence="1">Uncharacterized protein</fullName>
    </submittedName>
</protein>
<sequence length="154" mass="17762">MVFDISTLQIFSSHELDYLFCCRRDSWEILMNEMHYVKPVATEAVQLTAKAHSDKSKEEVTAVNVPRIFDRLHIYKKTLDDHKIFDTSKAFNRHPTQVFTLGERTVSITPSTAHQLIQGNKRNDTICIALADDTCDQPKIRMNNVVITPSFNHR</sequence>
<gene>
    <name evidence="1" type="ORF">LOK49_LG01G04052</name>
</gene>
<evidence type="ECO:0000313" key="1">
    <source>
        <dbReference type="EMBL" id="KAI8028995.1"/>
    </source>
</evidence>
<organism evidence="1 2">
    <name type="scientific">Camellia lanceoleosa</name>
    <dbReference type="NCBI Taxonomy" id="1840588"/>
    <lineage>
        <taxon>Eukaryota</taxon>
        <taxon>Viridiplantae</taxon>
        <taxon>Streptophyta</taxon>
        <taxon>Embryophyta</taxon>
        <taxon>Tracheophyta</taxon>
        <taxon>Spermatophyta</taxon>
        <taxon>Magnoliopsida</taxon>
        <taxon>eudicotyledons</taxon>
        <taxon>Gunneridae</taxon>
        <taxon>Pentapetalae</taxon>
        <taxon>asterids</taxon>
        <taxon>Ericales</taxon>
        <taxon>Theaceae</taxon>
        <taxon>Camellia</taxon>
    </lineage>
</organism>
<name>A0ACC0IWD9_9ERIC</name>
<dbReference type="Proteomes" id="UP001060215">
    <property type="component" value="Chromosome 1"/>
</dbReference>
<reference evidence="1 2" key="1">
    <citation type="journal article" date="2022" name="Plant J.">
        <title>Chromosome-level genome of Camellia lanceoleosa provides a valuable resource for understanding genome evolution and self-incompatibility.</title>
        <authorList>
            <person name="Gong W."/>
            <person name="Xiao S."/>
            <person name="Wang L."/>
            <person name="Liao Z."/>
            <person name="Chang Y."/>
            <person name="Mo W."/>
            <person name="Hu G."/>
            <person name="Li W."/>
            <person name="Zhao G."/>
            <person name="Zhu H."/>
            <person name="Hu X."/>
            <person name="Ji K."/>
            <person name="Xiang X."/>
            <person name="Song Q."/>
            <person name="Yuan D."/>
            <person name="Jin S."/>
            <person name="Zhang L."/>
        </authorList>
    </citation>
    <scope>NUCLEOTIDE SEQUENCE [LARGE SCALE GENOMIC DNA]</scope>
    <source>
        <strain evidence="1">SQ_2022a</strain>
    </source>
</reference>
<evidence type="ECO:0000313" key="2">
    <source>
        <dbReference type="Proteomes" id="UP001060215"/>
    </source>
</evidence>
<proteinExistence type="predicted"/>
<keyword evidence="2" id="KW-1185">Reference proteome</keyword>
<dbReference type="EMBL" id="CM045758">
    <property type="protein sequence ID" value="KAI8028995.1"/>
    <property type="molecule type" value="Genomic_DNA"/>
</dbReference>
<comment type="caution">
    <text evidence="1">The sequence shown here is derived from an EMBL/GenBank/DDBJ whole genome shotgun (WGS) entry which is preliminary data.</text>
</comment>